<sequence length="476" mass="53795">MAAPEQQAQDAETSQLWLLRFSNSLAPISALPPEILSLIFEFGQAIEQDDAQDSDQSEDSSLPTANLFEVLISHVSSHFRNVAISTHMLWASIDISPARSTEEIATYLSRSNGCQLFIRIDLDGELILSARTMAKIDMALHHLYRYHRLTIISGRESHGNYIMHRLSGLDAPTLEHLSIDICKDDAGLLASRDVGILREGAPRLSFVRLRGLAMSLFRPPLENVTTLHIDQTEPLPILFETFRRMVTASPHLANLSVYGDIINMQQTWPGSSNPVELRSLRQLRICGVGGMIYPGLLLGINAPGLRSLVLKDVQESDLQHIWMSPGYQELRFKFPLLRHLTFCDFEVSSEAYKNIFQVFPLITSFTTTHFTNIPRILLELAEPTSEMNNIPWPELHTLTFLLNLSDVDLIEDVIRGRQASGHPITRLRLGTAHSLSALQQYGWQRHNVVVEKFDRFDQWPSASYGIDSDWDDDLFN</sequence>
<dbReference type="OrthoDB" id="3244423at2759"/>
<evidence type="ECO:0000313" key="2">
    <source>
        <dbReference type="Proteomes" id="UP000076154"/>
    </source>
</evidence>
<reference evidence="1" key="1">
    <citation type="submission" date="2018-04" db="EMBL/GenBank/DDBJ databases">
        <title>Whole genome sequencing of Hypsizygus marmoreus.</title>
        <authorList>
            <person name="Choi I.-G."/>
            <person name="Min B."/>
            <person name="Kim J.-G."/>
            <person name="Kim S."/>
            <person name="Oh Y.-L."/>
            <person name="Kong W.-S."/>
            <person name="Park H."/>
            <person name="Jeong J."/>
            <person name="Song E.-S."/>
        </authorList>
    </citation>
    <scope>NUCLEOTIDE SEQUENCE [LARGE SCALE GENOMIC DNA]</scope>
    <source>
        <strain evidence="1">51987-8</strain>
    </source>
</reference>
<dbReference type="AlphaFoldDB" id="A0A369JRT9"/>
<dbReference type="Proteomes" id="UP000076154">
    <property type="component" value="Unassembled WGS sequence"/>
</dbReference>
<dbReference type="STRING" id="39966.A0A369JRT9"/>
<name>A0A369JRT9_HYPMA</name>
<dbReference type="InParanoid" id="A0A369JRT9"/>
<keyword evidence="2" id="KW-1185">Reference proteome</keyword>
<proteinExistence type="predicted"/>
<organism evidence="1 2">
    <name type="scientific">Hypsizygus marmoreus</name>
    <name type="common">White beech mushroom</name>
    <name type="synonym">Agaricus marmoreus</name>
    <dbReference type="NCBI Taxonomy" id="39966"/>
    <lineage>
        <taxon>Eukaryota</taxon>
        <taxon>Fungi</taxon>
        <taxon>Dikarya</taxon>
        <taxon>Basidiomycota</taxon>
        <taxon>Agaricomycotina</taxon>
        <taxon>Agaricomycetes</taxon>
        <taxon>Agaricomycetidae</taxon>
        <taxon>Agaricales</taxon>
        <taxon>Tricholomatineae</taxon>
        <taxon>Lyophyllaceae</taxon>
        <taxon>Hypsizygus</taxon>
    </lineage>
</organism>
<dbReference type="EMBL" id="LUEZ02000041">
    <property type="protein sequence ID" value="RDB24991.1"/>
    <property type="molecule type" value="Genomic_DNA"/>
</dbReference>
<evidence type="ECO:0000313" key="1">
    <source>
        <dbReference type="EMBL" id="RDB24991.1"/>
    </source>
</evidence>
<dbReference type="InterPro" id="IPR032675">
    <property type="entry name" value="LRR_dom_sf"/>
</dbReference>
<protein>
    <submittedName>
        <fullName evidence="1">Uncharacterized protein</fullName>
    </submittedName>
</protein>
<comment type="caution">
    <text evidence="1">The sequence shown here is derived from an EMBL/GenBank/DDBJ whole genome shotgun (WGS) entry which is preliminary data.</text>
</comment>
<dbReference type="Gene3D" id="3.80.10.10">
    <property type="entry name" value="Ribonuclease Inhibitor"/>
    <property type="match status" value="1"/>
</dbReference>
<gene>
    <name evidence="1" type="ORF">Hypma_007648</name>
</gene>
<accession>A0A369JRT9</accession>